<comment type="caution">
    <text evidence="1">The sequence shown here is derived from an EMBL/GenBank/DDBJ whole genome shotgun (WGS) entry which is preliminary data.</text>
</comment>
<name>A0A8H3FB64_9LECA</name>
<keyword evidence="2" id="KW-1185">Reference proteome</keyword>
<protein>
    <submittedName>
        <fullName evidence="1">Uncharacterized protein</fullName>
    </submittedName>
</protein>
<accession>A0A8H3FB64</accession>
<dbReference type="AlphaFoldDB" id="A0A8H3FB64"/>
<organism evidence="1 2">
    <name type="scientific">Alectoria fallacina</name>
    <dbReference type="NCBI Taxonomy" id="1903189"/>
    <lineage>
        <taxon>Eukaryota</taxon>
        <taxon>Fungi</taxon>
        <taxon>Dikarya</taxon>
        <taxon>Ascomycota</taxon>
        <taxon>Pezizomycotina</taxon>
        <taxon>Lecanoromycetes</taxon>
        <taxon>OSLEUM clade</taxon>
        <taxon>Lecanoromycetidae</taxon>
        <taxon>Lecanorales</taxon>
        <taxon>Lecanorineae</taxon>
        <taxon>Parmeliaceae</taxon>
        <taxon>Alectoria</taxon>
    </lineage>
</organism>
<proteinExistence type="predicted"/>
<sequence>MVEVRTALGDLEDVIRLKIQESPYIIPRKKGDWVKKVLAGHTDSTIALPLSLLLNVKNVYLSGISLKSSNLESVLVKISTLSHSNRKRRHPLSKLSYGFVDETHPSTILGFAVLPSMRSLHGKQIFGFKWNVEDLDRKWSVRNIVLDDSTLDFMTLNNLVTHFHGLMFCFDGRVNSVKRVSYPTIYMNLNDVPGSYIFERILQETGKDRVTGKGRAAKKARE</sequence>
<evidence type="ECO:0000313" key="2">
    <source>
        <dbReference type="Proteomes" id="UP000664203"/>
    </source>
</evidence>
<dbReference type="Proteomes" id="UP000664203">
    <property type="component" value="Unassembled WGS sequence"/>
</dbReference>
<reference evidence="1" key="1">
    <citation type="submission" date="2021-03" db="EMBL/GenBank/DDBJ databases">
        <authorList>
            <person name="Tagirdzhanova G."/>
        </authorList>
    </citation>
    <scope>NUCLEOTIDE SEQUENCE</scope>
</reference>
<evidence type="ECO:0000313" key="1">
    <source>
        <dbReference type="EMBL" id="CAF9921436.1"/>
    </source>
</evidence>
<dbReference type="EMBL" id="CAJPDR010000146">
    <property type="protein sequence ID" value="CAF9921436.1"/>
    <property type="molecule type" value="Genomic_DNA"/>
</dbReference>
<gene>
    <name evidence="1" type="ORF">ALECFALPRED_001798</name>
</gene>